<reference evidence="1" key="1">
    <citation type="submission" date="2018-05" db="EMBL/GenBank/DDBJ databases">
        <authorList>
            <person name="Lanie J.A."/>
            <person name="Ng W.-L."/>
            <person name="Kazmierczak K.M."/>
            <person name="Andrzejewski T.M."/>
            <person name="Davidsen T.M."/>
            <person name="Wayne K.J."/>
            <person name="Tettelin H."/>
            <person name="Glass J.I."/>
            <person name="Rusch D."/>
            <person name="Podicherti R."/>
            <person name="Tsui H.-C.T."/>
            <person name="Winkler M.E."/>
        </authorList>
    </citation>
    <scope>NUCLEOTIDE SEQUENCE</scope>
</reference>
<organism evidence="1">
    <name type="scientific">marine metagenome</name>
    <dbReference type="NCBI Taxonomy" id="408172"/>
    <lineage>
        <taxon>unclassified sequences</taxon>
        <taxon>metagenomes</taxon>
        <taxon>ecological metagenomes</taxon>
    </lineage>
</organism>
<dbReference type="Gene3D" id="3.40.50.11780">
    <property type="match status" value="1"/>
</dbReference>
<accession>A0A382IZ62</accession>
<evidence type="ECO:0000313" key="1">
    <source>
        <dbReference type="EMBL" id="SVC04956.1"/>
    </source>
</evidence>
<name>A0A382IZ62_9ZZZZ</name>
<evidence type="ECO:0008006" key="2">
    <source>
        <dbReference type="Google" id="ProtNLM"/>
    </source>
</evidence>
<feature type="non-terminal residue" evidence="1">
    <location>
        <position position="1"/>
    </location>
</feature>
<proteinExistence type="predicted"/>
<gene>
    <name evidence="1" type="ORF">METZ01_LOCUS257810</name>
</gene>
<protein>
    <recommendedName>
        <fullName evidence="2">Tail sheath protein subtilisin-like domain-containing protein</fullName>
    </recommendedName>
</protein>
<dbReference type="EMBL" id="UINC01070649">
    <property type="protein sequence ID" value="SVC04956.1"/>
    <property type="molecule type" value="Genomic_DNA"/>
</dbReference>
<sequence length="353" mass="37568">AWGNNLKIAMCPKAAEFEETFAGNENTLGVVETAAAAGATTVVMDNAGGSAGDAGAKYNVGDIVHFFEADGSEYKVTGISTDTLTIERYGTANTAGGLRSAIADFTNVRRRWEYYDQFDGAPGTSTWVNARSGVSSGDEMHIIVVDEDGGISGTPGEILEKWTGLSKVSDARSAEGAANYYADALYSGSSYIYWMDHPAVNTGYGNDVATQGTTLYSASAEVITSVSLTGGVDDYALTAGEQKDGIDRFKDTETVDLNLFICGKADSTKAGNALDMCTDRKDAVAFVSPELSDVVNVANEVTQTSNVKAYFDALTSTSYGMFDSGYKYTYDKYNDTYRWIPLNGDMAGLCART</sequence>
<dbReference type="AlphaFoldDB" id="A0A382IZ62"/>
<feature type="non-terminal residue" evidence="1">
    <location>
        <position position="353"/>
    </location>
</feature>